<proteinExistence type="inferred from homology"/>
<reference evidence="24" key="2">
    <citation type="journal article" date="2024" name="Plant">
        <title>Genomic evolution and insights into agronomic trait innovations of Sesamum species.</title>
        <authorList>
            <person name="Miao H."/>
            <person name="Wang L."/>
            <person name="Qu L."/>
            <person name="Liu H."/>
            <person name="Sun Y."/>
            <person name="Le M."/>
            <person name="Wang Q."/>
            <person name="Wei S."/>
            <person name="Zheng Y."/>
            <person name="Lin W."/>
            <person name="Duan Y."/>
            <person name="Cao H."/>
            <person name="Xiong S."/>
            <person name="Wang X."/>
            <person name="Wei L."/>
            <person name="Li C."/>
            <person name="Ma Q."/>
            <person name="Ju M."/>
            <person name="Zhao R."/>
            <person name="Li G."/>
            <person name="Mu C."/>
            <person name="Tian Q."/>
            <person name="Mei H."/>
            <person name="Zhang T."/>
            <person name="Gao T."/>
            <person name="Zhang H."/>
        </authorList>
    </citation>
    <scope>NUCLEOTIDE SEQUENCE</scope>
    <source>
        <strain evidence="24">KEN1</strain>
    </source>
</reference>
<comment type="catalytic activity">
    <reaction evidence="18">
        <text>L-threonyl-[protein] + ATP = O-phospho-L-threonyl-[protein] + ADP + H(+)</text>
        <dbReference type="Rhea" id="RHEA:46608"/>
        <dbReference type="Rhea" id="RHEA-COMP:11060"/>
        <dbReference type="Rhea" id="RHEA-COMP:11605"/>
        <dbReference type="ChEBI" id="CHEBI:15378"/>
        <dbReference type="ChEBI" id="CHEBI:30013"/>
        <dbReference type="ChEBI" id="CHEBI:30616"/>
        <dbReference type="ChEBI" id="CHEBI:61977"/>
        <dbReference type="ChEBI" id="CHEBI:456216"/>
        <dbReference type="EC" id="2.7.11.1"/>
    </reaction>
</comment>
<evidence type="ECO:0000256" key="4">
    <source>
        <dbReference type="ARBA" id="ARBA00012513"/>
    </source>
</evidence>
<dbReference type="EMBL" id="JACGWN010000005">
    <property type="protein sequence ID" value="KAL0450449.1"/>
    <property type="molecule type" value="Genomic_DNA"/>
</dbReference>
<evidence type="ECO:0000256" key="17">
    <source>
        <dbReference type="ARBA" id="ARBA00023180"/>
    </source>
</evidence>
<dbReference type="InterPro" id="IPR017441">
    <property type="entry name" value="Protein_kinase_ATP_BS"/>
</dbReference>
<dbReference type="PANTHER" id="PTHR47973">
    <property type="entry name" value="CYSTEINE-RICH RECEPTOR-LIKE PROTEIN KINASE 3"/>
    <property type="match status" value="1"/>
</dbReference>
<dbReference type="InterPro" id="IPR001245">
    <property type="entry name" value="Ser-Thr/Tyr_kinase_cat_dom"/>
</dbReference>
<dbReference type="SMART" id="SM00220">
    <property type="entry name" value="S_TKc"/>
    <property type="match status" value="2"/>
</dbReference>
<evidence type="ECO:0000256" key="22">
    <source>
        <dbReference type="SAM" id="SignalP"/>
    </source>
</evidence>
<dbReference type="FunFam" id="3.30.200.20:FF:000217">
    <property type="entry name" value="probable LRR receptor-like serine/threonine-protein kinase At1g53430"/>
    <property type="match status" value="1"/>
</dbReference>
<dbReference type="PROSITE" id="PS50011">
    <property type="entry name" value="PROTEIN_KINASE_DOM"/>
    <property type="match status" value="2"/>
</dbReference>
<gene>
    <name evidence="24" type="ORF">Slati_1601300</name>
</gene>
<comment type="caution">
    <text evidence="24">The sequence shown here is derived from an EMBL/GenBank/DDBJ whole genome shotgun (WGS) entry which is preliminary data.</text>
</comment>
<evidence type="ECO:0000259" key="23">
    <source>
        <dbReference type="PROSITE" id="PS50011"/>
    </source>
</evidence>
<comment type="similarity">
    <text evidence="3">In the C-terminal section; belongs to the protein kinase superfamily. Ser/Thr protein kinase family.</text>
</comment>
<evidence type="ECO:0000256" key="6">
    <source>
        <dbReference type="ARBA" id="ARBA00022527"/>
    </source>
</evidence>
<keyword evidence="5" id="KW-1003">Cell membrane</keyword>
<dbReference type="InterPro" id="IPR008271">
    <property type="entry name" value="Ser/Thr_kinase_AS"/>
</dbReference>
<feature type="domain" description="Protein kinase" evidence="23">
    <location>
        <begin position="463"/>
        <end position="740"/>
    </location>
</feature>
<dbReference type="PROSITE" id="PS00107">
    <property type="entry name" value="PROTEIN_KINASE_ATP"/>
    <property type="match status" value="2"/>
</dbReference>
<evidence type="ECO:0000256" key="19">
    <source>
        <dbReference type="ARBA" id="ARBA00048679"/>
    </source>
</evidence>
<sequence length="1192" mass="133566">MHPCAVSIPFLFLCFLSTSTFVGGIPTHFTGDVRINCGSIGTSTASNGREWIGDVKPKFSSLLQIEGSSTTSTLIDKLISADPVPHKTARISLSHFSYTFQLSPGQKILRLHFYPAPYKGFKRFKDLFTVEAGVFTLIRNFSASLTAAALGVKSFSKEFCISIEENQTLDITFSPASSQAQDSTYAFINGIEIISVPMHLSYYRGGDLGAQVVGEKSLVYIDNSTALELIHRINVKWDSVSSGDDFDDMLGMWATVPAQNGNEFNNLTWKKSVDVGFRYLVRIHFCELGLKMAETGGMIFKILINQMIVDTNTDIVKERDNHGSLRYRDYMVTMKGRKQEGRRDLLICLQSSDELMDGHRLLKGFEIFKLSNPDNSLASPNALPPARDSPSWIIQRFVSSLGNRNAIATASITVIAVINIIVYKLRIIWEASITEEENRPSARAERVCRRFSLAEIKSATRNFSDAFVIGKGGFGKVYRGLIDNERETVAIKRLKSNSKQGKHEFLTEIETLSELRHINLVSLIGYCSERREMILVYEYMACGTLADHLYKLAKDNNTCSSITWKQRLNICIGAARGLDYLHTGHRVIHRDVKTSNILLDENFVAKVSDFGLAKPEDRSKLQSHVSTKIKGTFGYFDPYYFSTHKLTRKSDTYAFGVVLLEVLCERPAMDPTLGEDECCLTKWAQSKINKGEIEQIIASSLIEEISPDSLRVFLGVAERCLHDEPKERPTMAQVVQQLELALEKQQSRKFVAPEKIRSVVNDARTSNDGTISSVSTEQAKVASTDTIGPPPIGGTDGEMDNTDPPSGRKDGEKPKAYESLQRWARQVAFWRVKPSKKEEIVWKSVSEIKLPKFDLERIAAATNQFSSSNKIGQGGFGSVYKAMLPTGQIVAVKMFSFSTHGLDEFKHEILLGSNLQHRNIVKLLGYCIHGEGGMLLYEFMENGSLDTFIFDEVQCHQLQWSLRFKIMLGVARGVLYLHEGSRLRIIHRDLKPNNILLDTEMNPRISGFGIAKTLGDNQSDTETRVAGTLENFRKARVYSFGVALLEILSGKKNIRYPRYDLNLIAFAWELWSEGRALDLIDESVGGAFPAEEALRCIHVGLLCTQQQPYHRPTMRSVIVLLLDKGFSLQEKVAEAASYRGSMERTGASNMENEYLESSFIASRTFEYNEHNGIPDLGSDSAATFEYDNTMQR</sequence>
<keyword evidence="14" id="KW-0472">Membrane</keyword>
<evidence type="ECO:0000256" key="8">
    <source>
        <dbReference type="ARBA" id="ARBA00022692"/>
    </source>
</evidence>
<keyword evidence="13" id="KW-1133">Transmembrane helix</keyword>
<protein>
    <recommendedName>
        <fullName evidence="4">non-specific serine/threonine protein kinase</fullName>
        <ecNumber evidence="4">2.7.11.1</ecNumber>
    </recommendedName>
</protein>
<evidence type="ECO:0000256" key="13">
    <source>
        <dbReference type="ARBA" id="ARBA00022989"/>
    </source>
</evidence>
<evidence type="ECO:0000256" key="7">
    <source>
        <dbReference type="ARBA" id="ARBA00022679"/>
    </source>
</evidence>
<feature type="compositionally biased region" description="Basic and acidic residues" evidence="21">
    <location>
        <begin position="806"/>
        <end position="815"/>
    </location>
</feature>
<dbReference type="SUPFAM" id="SSF56112">
    <property type="entry name" value="Protein kinase-like (PK-like)"/>
    <property type="match status" value="2"/>
</dbReference>
<feature type="domain" description="Protein kinase" evidence="23">
    <location>
        <begin position="865"/>
        <end position="1126"/>
    </location>
</feature>
<evidence type="ECO:0000256" key="18">
    <source>
        <dbReference type="ARBA" id="ARBA00047899"/>
    </source>
</evidence>
<keyword evidence="17" id="KW-0325">Glycoprotein</keyword>
<evidence type="ECO:0000256" key="16">
    <source>
        <dbReference type="ARBA" id="ARBA00023170"/>
    </source>
</evidence>
<keyword evidence="15" id="KW-1015">Disulfide bond</keyword>
<keyword evidence="8" id="KW-0812">Transmembrane</keyword>
<evidence type="ECO:0000256" key="3">
    <source>
        <dbReference type="ARBA" id="ARBA00010217"/>
    </source>
</evidence>
<evidence type="ECO:0000256" key="5">
    <source>
        <dbReference type="ARBA" id="ARBA00022475"/>
    </source>
</evidence>
<dbReference type="FunFam" id="1.10.510.10:FF:000060">
    <property type="entry name" value="G-type lectin S-receptor-like serine/threonine-protein kinase"/>
    <property type="match status" value="1"/>
</dbReference>
<dbReference type="InterPro" id="IPR011009">
    <property type="entry name" value="Kinase-like_dom_sf"/>
</dbReference>
<comment type="subcellular location">
    <subcellularLocation>
        <location evidence="1">Cell membrane</location>
        <topology evidence="1">Single-pass type I membrane protein</topology>
    </subcellularLocation>
</comment>
<dbReference type="Gene3D" id="2.60.120.430">
    <property type="entry name" value="Galactose-binding lectin"/>
    <property type="match status" value="2"/>
</dbReference>
<feature type="signal peptide" evidence="22">
    <location>
        <begin position="1"/>
        <end position="24"/>
    </location>
</feature>
<dbReference type="InterPro" id="IPR052059">
    <property type="entry name" value="CR_Ser/Thr_kinase"/>
</dbReference>
<comment type="similarity">
    <text evidence="2">In the N-terminal section; belongs to the leguminous lectin family.</text>
</comment>
<keyword evidence="9 22" id="KW-0732">Signal</keyword>
<dbReference type="InterPro" id="IPR000719">
    <property type="entry name" value="Prot_kinase_dom"/>
</dbReference>
<keyword evidence="10 20" id="KW-0547">Nucleotide-binding</keyword>
<dbReference type="FunFam" id="3.30.200.20:FF:000039">
    <property type="entry name" value="receptor-like protein kinase FERONIA"/>
    <property type="match status" value="1"/>
</dbReference>
<evidence type="ECO:0000256" key="21">
    <source>
        <dbReference type="SAM" id="MobiDB-lite"/>
    </source>
</evidence>
<keyword evidence="16 24" id="KW-0675">Receptor</keyword>
<comment type="catalytic activity">
    <reaction evidence="19">
        <text>L-seryl-[protein] + ATP = O-phospho-L-seryl-[protein] + ADP + H(+)</text>
        <dbReference type="Rhea" id="RHEA:17989"/>
        <dbReference type="Rhea" id="RHEA-COMP:9863"/>
        <dbReference type="Rhea" id="RHEA-COMP:11604"/>
        <dbReference type="ChEBI" id="CHEBI:15378"/>
        <dbReference type="ChEBI" id="CHEBI:29999"/>
        <dbReference type="ChEBI" id="CHEBI:30616"/>
        <dbReference type="ChEBI" id="CHEBI:83421"/>
        <dbReference type="ChEBI" id="CHEBI:456216"/>
        <dbReference type="EC" id="2.7.11.1"/>
    </reaction>
</comment>
<evidence type="ECO:0000256" key="9">
    <source>
        <dbReference type="ARBA" id="ARBA00022729"/>
    </source>
</evidence>
<evidence type="ECO:0000313" key="24">
    <source>
        <dbReference type="EMBL" id="KAL0450449.1"/>
    </source>
</evidence>
<keyword evidence="11 24" id="KW-0418">Kinase</keyword>
<keyword evidence="7" id="KW-0808">Transferase</keyword>
<feature type="compositionally biased region" description="Polar residues" evidence="21">
    <location>
        <begin position="763"/>
        <end position="783"/>
    </location>
</feature>
<dbReference type="EC" id="2.7.11.1" evidence="4"/>
<evidence type="ECO:0000256" key="12">
    <source>
        <dbReference type="ARBA" id="ARBA00022840"/>
    </source>
</evidence>
<keyword evidence="12 20" id="KW-0067">ATP-binding</keyword>
<dbReference type="GO" id="GO:0005524">
    <property type="term" value="F:ATP binding"/>
    <property type="evidence" value="ECO:0007669"/>
    <property type="project" value="UniProtKB-UniRule"/>
</dbReference>
<evidence type="ECO:0000256" key="2">
    <source>
        <dbReference type="ARBA" id="ARBA00008536"/>
    </source>
</evidence>
<evidence type="ECO:0000256" key="14">
    <source>
        <dbReference type="ARBA" id="ARBA00023136"/>
    </source>
</evidence>
<evidence type="ECO:0000256" key="20">
    <source>
        <dbReference type="PROSITE-ProRule" id="PRU10141"/>
    </source>
</evidence>
<name>A0AAW2XB76_9LAMI</name>
<feature type="chain" id="PRO_5044025379" description="non-specific serine/threonine protein kinase" evidence="22">
    <location>
        <begin position="25"/>
        <end position="1192"/>
    </location>
</feature>
<dbReference type="Pfam" id="PF07714">
    <property type="entry name" value="PK_Tyr_Ser-Thr"/>
    <property type="match status" value="2"/>
</dbReference>
<evidence type="ECO:0000256" key="10">
    <source>
        <dbReference type="ARBA" id="ARBA00022741"/>
    </source>
</evidence>
<evidence type="ECO:0000256" key="15">
    <source>
        <dbReference type="ARBA" id="ARBA00023157"/>
    </source>
</evidence>
<dbReference type="AlphaFoldDB" id="A0AAW2XB76"/>
<dbReference type="GO" id="GO:0002229">
    <property type="term" value="P:defense response to oomycetes"/>
    <property type="evidence" value="ECO:0007669"/>
    <property type="project" value="UniProtKB-ARBA"/>
</dbReference>
<feature type="binding site" evidence="20">
    <location>
        <position position="893"/>
    </location>
    <ligand>
        <name>ATP</name>
        <dbReference type="ChEBI" id="CHEBI:30616"/>
    </ligand>
</feature>
<dbReference type="FunFam" id="2.60.120.430:FF:000003">
    <property type="entry name" value="FERONIA receptor-like kinase"/>
    <property type="match status" value="1"/>
</dbReference>
<dbReference type="Gene3D" id="3.30.200.20">
    <property type="entry name" value="Phosphorylase Kinase, domain 1"/>
    <property type="match status" value="2"/>
</dbReference>
<accession>A0AAW2XB76</accession>
<keyword evidence="6" id="KW-0723">Serine/threonine-protein kinase</keyword>
<dbReference type="GO" id="GO:0004674">
    <property type="term" value="F:protein serine/threonine kinase activity"/>
    <property type="evidence" value="ECO:0007669"/>
    <property type="project" value="UniProtKB-KW"/>
</dbReference>
<evidence type="ECO:0000256" key="11">
    <source>
        <dbReference type="ARBA" id="ARBA00022777"/>
    </source>
</evidence>
<dbReference type="CDD" id="cd14066">
    <property type="entry name" value="STKc_IRAK"/>
    <property type="match status" value="1"/>
</dbReference>
<dbReference type="Gene3D" id="1.10.510.10">
    <property type="entry name" value="Transferase(Phosphotransferase) domain 1"/>
    <property type="match status" value="2"/>
</dbReference>
<dbReference type="GO" id="GO:0005886">
    <property type="term" value="C:plasma membrane"/>
    <property type="evidence" value="ECO:0007669"/>
    <property type="project" value="UniProtKB-SubCell"/>
</dbReference>
<feature type="region of interest" description="Disordered" evidence="21">
    <location>
        <begin position="763"/>
        <end position="815"/>
    </location>
</feature>
<dbReference type="FunFam" id="1.10.510.10:FF:000240">
    <property type="entry name" value="Lectin-domain containing receptor kinase A4.3"/>
    <property type="match status" value="1"/>
</dbReference>
<dbReference type="PROSITE" id="PS00108">
    <property type="entry name" value="PROTEIN_KINASE_ST"/>
    <property type="match status" value="2"/>
</dbReference>
<reference evidence="24" key="1">
    <citation type="submission" date="2020-06" db="EMBL/GenBank/DDBJ databases">
        <authorList>
            <person name="Li T."/>
            <person name="Hu X."/>
            <person name="Zhang T."/>
            <person name="Song X."/>
            <person name="Zhang H."/>
            <person name="Dai N."/>
            <person name="Sheng W."/>
            <person name="Hou X."/>
            <person name="Wei L."/>
        </authorList>
    </citation>
    <scope>NUCLEOTIDE SEQUENCE</scope>
    <source>
        <strain evidence="24">KEN1</strain>
        <tissue evidence="24">Leaf</tissue>
    </source>
</reference>
<feature type="binding site" evidence="20">
    <location>
        <position position="492"/>
    </location>
    <ligand>
        <name>ATP</name>
        <dbReference type="ChEBI" id="CHEBI:30616"/>
    </ligand>
</feature>
<evidence type="ECO:0000256" key="1">
    <source>
        <dbReference type="ARBA" id="ARBA00004251"/>
    </source>
</evidence>
<organism evidence="24">
    <name type="scientific">Sesamum latifolium</name>
    <dbReference type="NCBI Taxonomy" id="2727402"/>
    <lineage>
        <taxon>Eukaryota</taxon>
        <taxon>Viridiplantae</taxon>
        <taxon>Streptophyta</taxon>
        <taxon>Embryophyta</taxon>
        <taxon>Tracheophyta</taxon>
        <taxon>Spermatophyta</taxon>
        <taxon>Magnoliopsida</taxon>
        <taxon>eudicotyledons</taxon>
        <taxon>Gunneridae</taxon>
        <taxon>Pentapetalae</taxon>
        <taxon>asterids</taxon>
        <taxon>lamiids</taxon>
        <taxon>Lamiales</taxon>
        <taxon>Pedaliaceae</taxon>
        <taxon>Sesamum</taxon>
    </lineage>
</organism>